<dbReference type="InterPro" id="IPR052954">
    <property type="entry name" value="GPCR-Ligand_Int"/>
</dbReference>
<dbReference type="PANTHER" id="PTHR46641">
    <property type="entry name" value="FMRFAMIDE RECEPTOR-RELATED"/>
    <property type="match status" value="1"/>
</dbReference>
<dbReference type="EMBL" id="UYSG01011193">
    <property type="protein sequence ID" value="VDL61341.1"/>
    <property type="molecule type" value="Genomic_DNA"/>
</dbReference>
<dbReference type="SUPFAM" id="SSF81321">
    <property type="entry name" value="Family A G protein-coupled receptor-like"/>
    <property type="match status" value="1"/>
</dbReference>
<organism evidence="11">
    <name type="scientific">Hymenolepis diminuta</name>
    <name type="common">Rat tapeworm</name>
    <dbReference type="NCBI Taxonomy" id="6216"/>
    <lineage>
        <taxon>Eukaryota</taxon>
        <taxon>Metazoa</taxon>
        <taxon>Spiralia</taxon>
        <taxon>Lophotrochozoa</taxon>
        <taxon>Platyhelminthes</taxon>
        <taxon>Cestoda</taxon>
        <taxon>Eucestoda</taxon>
        <taxon>Cyclophyllidea</taxon>
        <taxon>Hymenolepididae</taxon>
        <taxon>Hymenolepis</taxon>
    </lineage>
</organism>
<evidence type="ECO:0000313" key="9">
    <source>
        <dbReference type="Proteomes" id="UP000274504"/>
    </source>
</evidence>
<keyword evidence="2 5" id="KW-0812">Transmembrane</keyword>
<dbReference type="Proteomes" id="UP000321570">
    <property type="component" value="Unassembled WGS sequence"/>
</dbReference>
<dbReference type="STRING" id="6216.A0A0R3SU69"/>
<dbReference type="PROSITE" id="PS50262">
    <property type="entry name" value="G_PROTEIN_RECEP_F1_2"/>
    <property type="match status" value="1"/>
</dbReference>
<keyword evidence="3 5" id="KW-1133">Transmembrane helix</keyword>
<dbReference type="GO" id="GO:0004930">
    <property type="term" value="F:G protein-coupled receptor activity"/>
    <property type="evidence" value="ECO:0007669"/>
    <property type="project" value="InterPro"/>
</dbReference>
<sequence length="499" mass="56735">MLSNQEILENLTDPLDAFPDHNANLSLTDSGEEDIVNKLHVAVAALGLVTNSMVVIVLTQLRGSHPIGGGERSARCNLLGLAVADFCICLSSLPLVYSKRVYKRGDIMFYYTLFGPGLASTFLTVSAWMVVLVSILRYLAICWPLKSRFYLRTKSVIYAIITIYLAAFIFNFPIFFQYDYIVISDTDYVHIVDRIYPHLFKDIYAVAYTICTNVGPFIAVLVTNISVIVACKKSQIICENFENAENVKYARPPTSSSVSTPNNLPAETSNVNPTCNVFSTATGSRQRIGTRSHNLRPRALHRVTPLLLAVIFAFLLLSTPFGIIHFICLKLIENIGPQIIKNKQLLQRYHTLNRLLQLTNFFQVFACAMNFFLYFVVSQTFRRTTKRTMRRVFQRFRRRRGLRHLCAYVYSACCCEERRSCKNEAYIVRVYSPIECRGHQRRRKLVKPMPVYQERNLISPKVDLQQQVPASKIQESKALGKTEPVISGGIELQTHNSVQ</sequence>
<dbReference type="EMBL" id="CABIJS010000233">
    <property type="protein sequence ID" value="VUZ47291.1"/>
    <property type="molecule type" value="Genomic_DNA"/>
</dbReference>
<evidence type="ECO:0000313" key="10">
    <source>
        <dbReference type="Proteomes" id="UP000321570"/>
    </source>
</evidence>
<evidence type="ECO:0000313" key="8">
    <source>
        <dbReference type="EMBL" id="VUZ47291.1"/>
    </source>
</evidence>
<dbReference type="PANTHER" id="PTHR46641:SF2">
    <property type="entry name" value="FMRFAMIDE RECEPTOR"/>
    <property type="match status" value="1"/>
</dbReference>
<evidence type="ECO:0000256" key="1">
    <source>
        <dbReference type="ARBA" id="ARBA00004370"/>
    </source>
</evidence>
<evidence type="ECO:0000313" key="11">
    <source>
        <dbReference type="WBParaSite" id="HDID_0000902501-mRNA-1"/>
    </source>
</evidence>
<evidence type="ECO:0000256" key="5">
    <source>
        <dbReference type="SAM" id="Phobius"/>
    </source>
</evidence>
<feature type="transmembrane region" description="Helical" evidence="5">
    <location>
        <begin position="203"/>
        <end position="231"/>
    </location>
</feature>
<feature type="domain" description="G-protein coupled receptors family 1 profile" evidence="6">
    <location>
        <begin position="50"/>
        <end position="374"/>
    </location>
</feature>
<keyword evidence="10" id="KW-1185">Reference proteome</keyword>
<feature type="transmembrane region" description="Helical" evidence="5">
    <location>
        <begin position="361"/>
        <end position="381"/>
    </location>
</feature>
<dbReference type="Pfam" id="PF00001">
    <property type="entry name" value="7tm_1"/>
    <property type="match status" value="1"/>
</dbReference>
<feature type="transmembrane region" description="Helical" evidence="5">
    <location>
        <begin position="109"/>
        <end position="136"/>
    </location>
</feature>
<evidence type="ECO:0000313" key="7">
    <source>
        <dbReference type="EMBL" id="VDL61341.1"/>
    </source>
</evidence>
<name>A0A0R3SU69_HYMDI</name>
<evidence type="ECO:0000259" key="6">
    <source>
        <dbReference type="PROSITE" id="PS50262"/>
    </source>
</evidence>
<comment type="subcellular location">
    <subcellularLocation>
        <location evidence="1">Membrane</location>
    </subcellularLocation>
</comment>
<dbReference type="AlphaFoldDB" id="A0A0R3SU69"/>
<accession>A0A0R3SU69</accession>
<reference evidence="8 10" key="3">
    <citation type="submission" date="2019-07" db="EMBL/GenBank/DDBJ databases">
        <authorList>
            <person name="Jastrzebski P J."/>
            <person name="Paukszto L."/>
            <person name="Jastrzebski P J."/>
        </authorList>
    </citation>
    <scope>NUCLEOTIDE SEQUENCE [LARGE SCALE GENOMIC DNA]</scope>
    <source>
        <strain evidence="8 10">WMS-il1</strain>
    </source>
</reference>
<dbReference type="GO" id="GO:0016020">
    <property type="term" value="C:membrane"/>
    <property type="evidence" value="ECO:0007669"/>
    <property type="project" value="UniProtKB-SubCell"/>
</dbReference>
<feature type="transmembrane region" description="Helical" evidence="5">
    <location>
        <begin position="39"/>
        <end position="58"/>
    </location>
</feature>
<dbReference type="Gene3D" id="1.20.1070.10">
    <property type="entry name" value="Rhodopsin 7-helix transmembrane proteins"/>
    <property type="match status" value="1"/>
</dbReference>
<dbReference type="CDD" id="cd14978">
    <property type="entry name" value="7tmA_FMRFamide_R-like"/>
    <property type="match status" value="1"/>
</dbReference>
<feature type="transmembrane region" description="Helical" evidence="5">
    <location>
        <begin position="156"/>
        <end position="176"/>
    </location>
</feature>
<keyword evidence="4 5" id="KW-0472">Membrane</keyword>
<dbReference type="Proteomes" id="UP000274504">
    <property type="component" value="Unassembled WGS sequence"/>
</dbReference>
<evidence type="ECO:0000256" key="4">
    <source>
        <dbReference type="ARBA" id="ARBA00023136"/>
    </source>
</evidence>
<protein>
    <submittedName>
        <fullName evidence="11">G_PROTEIN_RECEP_F1_2 domain-containing protein</fullName>
    </submittedName>
</protein>
<reference evidence="7 9" key="2">
    <citation type="submission" date="2018-11" db="EMBL/GenBank/DDBJ databases">
        <authorList>
            <consortium name="Pathogen Informatics"/>
        </authorList>
    </citation>
    <scope>NUCLEOTIDE SEQUENCE [LARGE SCALE GENOMIC DNA]</scope>
</reference>
<dbReference type="PRINTS" id="PR00237">
    <property type="entry name" value="GPCRRHODOPSN"/>
</dbReference>
<reference evidence="11" key="1">
    <citation type="submission" date="2017-02" db="UniProtKB">
        <authorList>
            <consortium name="WormBaseParasite"/>
        </authorList>
    </citation>
    <scope>IDENTIFICATION</scope>
</reference>
<gene>
    <name evidence="7" type="ORF">HDID_LOCUS9023</name>
    <name evidence="8" type="ORF">WMSIL1_LOCUS7004</name>
</gene>
<feature type="transmembrane region" description="Helical" evidence="5">
    <location>
        <begin position="78"/>
        <end position="97"/>
    </location>
</feature>
<evidence type="ECO:0000256" key="2">
    <source>
        <dbReference type="ARBA" id="ARBA00022692"/>
    </source>
</evidence>
<proteinExistence type="predicted"/>
<dbReference type="InterPro" id="IPR017452">
    <property type="entry name" value="GPCR_Rhodpsn_7TM"/>
</dbReference>
<evidence type="ECO:0000256" key="3">
    <source>
        <dbReference type="ARBA" id="ARBA00022989"/>
    </source>
</evidence>
<feature type="transmembrane region" description="Helical" evidence="5">
    <location>
        <begin position="306"/>
        <end position="327"/>
    </location>
</feature>
<dbReference type="OrthoDB" id="6276488at2759"/>
<dbReference type="WBParaSite" id="HDID_0000902501-mRNA-1">
    <property type="protein sequence ID" value="HDID_0000902501-mRNA-1"/>
    <property type="gene ID" value="HDID_0000902501"/>
</dbReference>
<dbReference type="InterPro" id="IPR000276">
    <property type="entry name" value="GPCR_Rhodpsn"/>
</dbReference>